<evidence type="ECO:0000256" key="5">
    <source>
        <dbReference type="SAM" id="MobiDB-lite"/>
    </source>
</evidence>
<dbReference type="Proteomes" id="UP000623129">
    <property type="component" value="Unassembled WGS sequence"/>
</dbReference>
<keyword evidence="4" id="KW-0539">Nucleus</keyword>
<dbReference type="PANTHER" id="PTHR33305:SF29">
    <property type="entry name" value="ETHYLENE INSENSITIVE 3-LIKE 5 PROTEIN"/>
    <property type="match status" value="1"/>
</dbReference>
<dbReference type="InterPro" id="IPR006957">
    <property type="entry name" value="EIN3"/>
</dbReference>
<dbReference type="InterPro" id="IPR023278">
    <property type="entry name" value="Ethylene_insens-like_DNA-bd"/>
</dbReference>
<proteinExistence type="inferred from homology"/>
<dbReference type="GO" id="GO:0003677">
    <property type="term" value="F:DNA binding"/>
    <property type="evidence" value="ECO:0007669"/>
    <property type="project" value="TreeGrafter"/>
</dbReference>
<evidence type="ECO:0000256" key="2">
    <source>
        <dbReference type="ARBA" id="ARBA00009416"/>
    </source>
</evidence>
<dbReference type="Pfam" id="PF04873">
    <property type="entry name" value="EIN3_DNA-bd"/>
    <property type="match status" value="1"/>
</dbReference>
<dbReference type="PANTHER" id="PTHR33305">
    <property type="entry name" value="ETHYLENE INSENSITIVE 3-LIKE 2 PROTEIN"/>
    <property type="match status" value="1"/>
</dbReference>
<dbReference type="GO" id="GO:0009873">
    <property type="term" value="P:ethylene-activated signaling pathway"/>
    <property type="evidence" value="ECO:0007669"/>
    <property type="project" value="UniProtKB-KW"/>
</dbReference>
<accession>A0A833RBF1</accession>
<dbReference type="OrthoDB" id="2017676at2759"/>
<feature type="region of interest" description="Disordered" evidence="5">
    <location>
        <begin position="1"/>
        <end position="23"/>
    </location>
</feature>
<feature type="domain" description="Ethylene insensitive 3-like DNA-binding" evidence="6">
    <location>
        <begin position="15"/>
        <end position="224"/>
    </location>
</feature>
<gene>
    <name evidence="7" type="ORF">FCM35_KLT17186</name>
</gene>
<protein>
    <submittedName>
        <fullName evidence="7">ETHYLENE INSENSITIVE 3-like 4 protein</fullName>
    </submittedName>
</protein>
<reference evidence="7" key="1">
    <citation type="submission" date="2020-01" db="EMBL/GenBank/DDBJ databases">
        <title>Genome sequence of Kobresia littledalei, the first chromosome-level genome in the family Cyperaceae.</title>
        <authorList>
            <person name="Qu G."/>
        </authorList>
    </citation>
    <scope>NUCLEOTIDE SEQUENCE</scope>
    <source>
        <strain evidence="7">C.B.Clarke</strain>
        <tissue evidence="7">Leaf</tissue>
    </source>
</reference>
<dbReference type="AlphaFoldDB" id="A0A833RBF1"/>
<evidence type="ECO:0000259" key="6">
    <source>
        <dbReference type="Pfam" id="PF04873"/>
    </source>
</evidence>
<dbReference type="InterPro" id="IPR047091">
    <property type="entry name" value="EIN3-like_DNA-bd"/>
</dbReference>
<dbReference type="GO" id="GO:0005634">
    <property type="term" value="C:nucleus"/>
    <property type="evidence" value="ECO:0007669"/>
    <property type="project" value="UniProtKB-SubCell"/>
</dbReference>
<dbReference type="EMBL" id="SWLB01000005">
    <property type="protein sequence ID" value="KAF3338349.1"/>
    <property type="molecule type" value="Genomic_DNA"/>
</dbReference>
<keyword evidence="8" id="KW-1185">Reference proteome</keyword>
<comment type="subcellular location">
    <subcellularLocation>
        <location evidence="1">Nucleus</location>
    </subcellularLocation>
</comment>
<evidence type="ECO:0000313" key="8">
    <source>
        <dbReference type="Proteomes" id="UP000623129"/>
    </source>
</evidence>
<sequence>MKCTNPFQCPLQKHPRSSNQKTLQRAEDGVLRCMLKLMRDSNAQGFVYGILPKTGPPITGSSDSMRAWWKDTVAFDRNAPPSLVMNPEAILPVVEQTLVSYLYKLQDMNDNTIGSILSALIQHCEPPQRNFPFDQKMVPLWWPTGKETWWGLQGKPQAELCPPPYRKTHDLRKGWKLSLLAAVIKHMSPRFDHVRTLVWQSKRLQCKMSAKDVDTWSRVLNQEEALVEHSKKSLVIAPSGDDTTDTRSMRRRLENSRENCSENGDCWEGELMQDVDIEMNSIDELMRLYQQENSNADWSTSF</sequence>
<organism evidence="7 8">
    <name type="scientific">Carex littledalei</name>
    <dbReference type="NCBI Taxonomy" id="544730"/>
    <lineage>
        <taxon>Eukaryota</taxon>
        <taxon>Viridiplantae</taxon>
        <taxon>Streptophyta</taxon>
        <taxon>Embryophyta</taxon>
        <taxon>Tracheophyta</taxon>
        <taxon>Spermatophyta</taxon>
        <taxon>Magnoliopsida</taxon>
        <taxon>Liliopsida</taxon>
        <taxon>Poales</taxon>
        <taxon>Cyperaceae</taxon>
        <taxon>Cyperoideae</taxon>
        <taxon>Cariceae</taxon>
        <taxon>Carex</taxon>
        <taxon>Carex subgen. Euthyceras</taxon>
    </lineage>
</organism>
<dbReference type="Gene3D" id="1.10.3180.10">
    <property type="entry name" value="DNA-binding domain of EIN3-like"/>
    <property type="match status" value="2"/>
</dbReference>
<evidence type="ECO:0000256" key="4">
    <source>
        <dbReference type="ARBA" id="ARBA00023242"/>
    </source>
</evidence>
<dbReference type="GO" id="GO:0003700">
    <property type="term" value="F:DNA-binding transcription factor activity"/>
    <property type="evidence" value="ECO:0007669"/>
    <property type="project" value="InterPro"/>
</dbReference>
<comment type="caution">
    <text evidence="7">The sequence shown here is derived from an EMBL/GenBank/DDBJ whole genome shotgun (WGS) entry which is preliminary data.</text>
</comment>
<evidence type="ECO:0000256" key="1">
    <source>
        <dbReference type="ARBA" id="ARBA00004123"/>
    </source>
</evidence>
<keyword evidence="3" id="KW-0936">Ethylene signaling pathway</keyword>
<evidence type="ECO:0000256" key="3">
    <source>
        <dbReference type="ARBA" id="ARBA00022745"/>
    </source>
</evidence>
<evidence type="ECO:0000313" key="7">
    <source>
        <dbReference type="EMBL" id="KAF3338349.1"/>
    </source>
</evidence>
<dbReference type="SUPFAM" id="SSF116768">
    <property type="entry name" value="DNA-binding domain of EIN3-like"/>
    <property type="match status" value="1"/>
</dbReference>
<name>A0A833RBF1_9POAL</name>
<comment type="similarity">
    <text evidence="2">Belongs to the EIN3 family.</text>
</comment>